<feature type="compositionally biased region" description="Polar residues" evidence="1">
    <location>
        <begin position="135"/>
        <end position="145"/>
    </location>
</feature>
<evidence type="ECO:0000313" key="3">
    <source>
        <dbReference type="Proteomes" id="UP001148786"/>
    </source>
</evidence>
<feature type="region of interest" description="Disordered" evidence="1">
    <location>
        <begin position="1"/>
        <end position="191"/>
    </location>
</feature>
<accession>A0A9W8K7K1</accession>
<dbReference type="EMBL" id="JANKHO010000120">
    <property type="protein sequence ID" value="KAJ3514944.1"/>
    <property type="molecule type" value="Genomic_DNA"/>
</dbReference>
<comment type="caution">
    <text evidence="2">The sequence shown here is derived from an EMBL/GenBank/DDBJ whole genome shotgun (WGS) entry which is preliminary data.</text>
</comment>
<dbReference type="AlphaFoldDB" id="A0A9W8K7K1"/>
<evidence type="ECO:0000256" key="1">
    <source>
        <dbReference type="SAM" id="MobiDB-lite"/>
    </source>
</evidence>
<proteinExistence type="predicted"/>
<dbReference type="Proteomes" id="UP001148786">
    <property type="component" value="Unassembled WGS sequence"/>
</dbReference>
<sequence>MSTTNITEELRTGPHHHVHRENEPLPGATGGAPTFDYSPETIDHTTLPPVPAEGPHRTIPSHHSTHKPSPTTYLGTSHEHTPIGVDRGQAPGAEGAHKSEQELHSPPGVGNQQGISTQPPVGPGGTSGNERRENQSAGITHQTGHQAGHGAQHKPTVGDKIVGKTEELAGKLAHNPALQEKGELRAQGERY</sequence>
<gene>
    <name evidence="2" type="ORF">NLJ89_g2066</name>
</gene>
<keyword evidence="3" id="KW-1185">Reference proteome</keyword>
<name>A0A9W8K7K1_9AGAR</name>
<dbReference type="OrthoDB" id="3210574at2759"/>
<feature type="compositionally biased region" description="Basic and acidic residues" evidence="1">
    <location>
        <begin position="180"/>
        <end position="191"/>
    </location>
</feature>
<feature type="compositionally biased region" description="Polar residues" evidence="1">
    <location>
        <begin position="110"/>
        <end position="119"/>
    </location>
</feature>
<evidence type="ECO:0000313" key="2">
    <source>
        <dbReference type="EMBL" id="KAJ3514944.1"/>
    </source>
</evidence>
<protein>
    <submittedName>
        <fullName evidence="2">Uncharacterized protein</fullName>
    </submittedName>
</protein>
<reference evidence="2" key="1">
    <citation type="submission" date="2022-07" db="EMBL/GenBank/DDBJ databases">
        <title>Genome Sequence of Agrocybe chaxingu.</title>
        <authorList>
            <person name="Buettner E."/>
        </authorList>
    </citation>
    <scope>NUCLEOTIDE SEQUENCE</scope>
    <source>
        <strain evidence="2">MP-N11</strain>
    </source>
</reference>
<organism evidence="2 3">
    <name type="scientific">Agrocybe chaxingu</name>
    <dbReference type="NCBI Taxonomy" id="84603"/>
    <lineage>
        <taxon>Eukaryota</taxon>
        <taxon>Fungi</taxon>
        <taxon>Dikarya</taxon>
        <taxon>Basidiomycota</taxon>
        <taxon>Agaricomycotina</taxon>
        <taxon>Agaricomycetes</taxon>
        <taxon>Agaricomycetidae</taxon>
        <taxon>Agaricales</taxon>
        <taxon>Agaricineae</taxon>
        <taxon>Strophariaceae</taxon>
        <taxon>Agrocybe</taxon>
    </lineage>
</organism>